<evidence type="ECO:0000256" key="1">
    <source>
        <dbReference type="SAM" id="MobiDB-lite"/>
    </source>
</evidence>
<sequence length="689" mass="70369">MLLARAGGAALLREVRVGAPGQRPTEAYSVGLHAGEGFEAHLNVTPANVAVVALVVGSSHAEVLTGLEQAAPAPAYGEACTAPASARFELAPAAAVDGAQPLRERVGAPARLGAAMSRDAAALDAPWRLSFRAPSRDMYRVLLLRCGSVGAGPSWANVSIALLPLCAEPPAAVAALADARRAAAAAAAANGGEAAAGGAGATRRRGRGLLIADEAELSLYACLLALVICALCRWALRLMQLALAARGGSACRPRAVHALLLPALVLKALEYTLRIARIAELGTAPPLLPSGWLNAEGVARLGAAAAAASTAAAARAHLVAKLCGLLASLALLATLLVVSSGLSIVRASLSQREHEAIGFFTLLYGALGALSATCSRHDGAGAGLADHGAGASASFVCDVYELTFQVVRFVCVFGAIVSLNSTVERLRVCAAWNSTVRCVDIGRLAFLRSLRWATLVVHLVMPIVLLFLEVRLLSWHSSWLQVLWPESLMLAMLGFLTHTLAPTDYAYRHLFLEAAEADANVETGGGTRRAAPAAAAAAGPDAGGSALRPRAADAGLLHLPEPTERPLAHSSPGVRAGLLALGSAHRRLFGPPAMARARNADPPARPAGGGADRAGDAGSSSARARLRRTAGLAGRARTQRGGLRPVAVELTAAASGSAREPPSTHPPARAEAPLDGGAQGASAREPPLA</sequence>
<dbReference type="Proteomes" id="UP000751190">
    <property type="component" value="Unassembled WGS sequence"/>
</dbReference>
<feature type="compositionally biased region" description="Low complexity" evidence="1">
    <location>
        <begin position="616"/>
        <end position="644"/>
    </location>
</feature>
<organism evidence="3 4">
    <name type="scientific">Diacronema lutheri</name>
    <name type="common">Unicellular marine alga</name>
    <name type="synonym">Monochrysis lutheri</name>
    <dbReference type="NCBI Taxonomy" id="2081491"/>
    <lineage>
        <taxon>Eukaryota</taxon>
        <taxon>Haptista</taxon>
        <taxon>Haptophyta</taxon>
        <taxon>Pavlovophyceae</taxon>
        <taxon>Pavlovales</taxon>
        <taxon>Pavlovaceae</taxon>
        <taxon>Diacronema</taxon>
    </lineage>
</organism>
<proteinExistence type="predicted"/>
<keyword evidence="2" id="KW-1133">Transmembrane helix</keyword>
<gene>
    <name evidence="3" type="ORF">KFE25_011771</name>
</gene>
<keyword evidence="4" id="KW-1185">Reference proteome</keyword>
<feature type="transmembrane region" description="Helical" evidence="2">
    <location>
        <begin position="452"/>
        <end position="470"/>
    </location>
</feature>
<reference evidence="3" key="1">
    <citation type="submission" date="2021-05" db="EMBL/GenBank/DDBJ databases">
        <title>The genome of the haptophyte Pavlova lutheri (Diacronema luteri, Pavlovales) - a model for lipid biosynthesis in eukaryotic algae.</title>
        <authorList>
            <person name="Hulatt C.J."/>
            <person name="Posewitz M.C."/>
        </authorList>
    </citation>
    <scope>NUCLEOTIDE SEQUENCE</scope>
    <source>
        <strain evidence="3">NIVA-4/92</strain>
    </source>
</reference>
<evidence type="ECO:0000256" key="2">
    <source>
        <dbReference type="SAM" id="Phobius"/>
    </source>
</evidence>
<feature type="transmembrane region" description="Helical" evidence="2">
    <location>
        <begin position="217"/>
        <end position="236"/>
    </location>
</feature>
<protein>
    <submittedName>
        <fullName evidence="3">Uncharacterized protein</fullName>
    </submittedName>
</protein>
<evidence type="ECO:0000313" key="3">
    <source>
        <dbReference type="EMBL" id="KAG8460280.1"/>
    </source>
</evidence>
<evidence type="ECO:0000313" key="4">
    <source>
        <dbReference type="Proteomes" id="UP000751190"/>
    </source>
</evidence>
<keyword evidence="2" id="KW-0812">Transmembrane</keyword>
<dbReference type="EMBL" id="JAGTXO010000033">
    <property type="protein sequence ID" value="KAG8460280.1"/>
    <property type="molecule type" value="Genomic_DNA"/>
</dbReference>
<feature type="transmembrane region" description="Helical" evidence="2">
    <location>
        <begin position="322"/>
        <end position="344"/>
    </location>
</feature>
<accession>A0A8J6C817</accession>
<keyword evidence="2" id="KW-0472">Membrane</keyword>
<name>A0A8J6C817_DIALT</name>
<feature type="region of interest" description="Disordered" evidence="1">
    <location>
        <begin position="594"/>
        <end position="689"/>
    </location>
</feature>
<comment type="caution">
    <text evidence="3">The sequence shown here is derived from an EMBL/GenBank/DDBJ whole genome shotgun (WGS) entry which is preliminary data.</text>
</comment>
<dbReference type="AlphaFoldDB" id="A0A8J6C817"/>